<reference evidence="2 3" key="1">
    <citation type="journal article" date="2012" name="BMC Genomics">
        <title>Genome analysis of a simultaneously predatory and prey-independent, novel Bdellovibrio bacteriovorus from the River Tiber, supports in silico predictions of both ancient and recent lateral gene transfer from diverse bacteria.</title>
        <authorList>
            <person name="Hobley L."/>
            <person name="Lerner T.R."/>
            <person name="Williams L.E."/>
            <person name="Lambert C."/>
            <person name="Till R."/>
            <person name="Milner D.S."/>
            <person name="Basford S.M."/>
            <person name="Capeness M.J."/>
            <person name="Fenton A.K."/>
            <person name="Atterbury R.J."/>
            <person name="Harris M.A."/>
            <person name="Sockett R.E."/>
        </authorList>
    </citation>
    <scope>NUCLEOTIDE SEQUENCE [LARGE SCALE GENOMIC DNA]</scope>
    <source>
        <strain evidence="2 3">Tiberius</strain>
    </source>
</reference>
<proteinExistence type="predicted"/>
<organism evidence="2 3">
    <name type="scientific">Bdellovibrio bacteriovorus str. Tiberius</name>
    <dbReference type="NCBI Taxonomy" id="1069642"/>
    <lineage>
        <taxon>Bacteria</taxon>
        <taxon>Pseudomonadati</taxon>
        <taxon>Bdellovibrionota</taxon>
        <taxon>Bdellovibrionia</taxon>
        <taxon>Bdellovibrionales</taxon>
        <taxon>Pseudobdellovibrionaceae</taxon>
        <taxon>Bdellovibrio</taxon>
    </lineage>
</organism>
<sequence length="828" mass="89355">MKSSRIFRLRCRQATSVVALFFISTFFQNCKPASFEVRSDLMGSRIDASLGDVPTLVPPGSNGGGSAAPAACINASTGLSANVGASISVYTRASASNAQDCTEARIQSKCVSKDTFAPVIPSVVYASCIVNASPGGSEGSVLSLEKLVTSFTVESTVNRQNAPFTIGQSFAPGDVPMGKDIVTDSSDVKFQAVIQNRWPDGSAKFAIVSGLVGNLSAGVAKKIDVYSGSQSAGVPLEESYLKSLSPAVHVSFTAGSGDKLDVSLAPLIGVESKYDSSLGMHLPGRVYEFIKGPIMSSFVYSSAFGSDASLRAWFEVRVFRSGEVEIFPWSENGYLLKNGAAEKNGTFEVLVDGRTVFSESILLPHHGATPLLKGKTQSYFRSGVGSLIIKHDVAYIQKSRAVPTYYTESGMNATLVGNLVQDYTPLGVHNLSPSMGTAGYHPSIGLISEWDVSYLFTKADPKSFNAIVVNAMANGRYPIYYRDEKTNLPLKFSAFPNLCFNSANTNGGGGLSSVGQITSTGTGAAPQKFGTSHHHSIGFMAYLLTGRYFFMEVTQHAAVGFYLRQGDVGRKFSKGIIEGSAGANTTRGAAWVLRTLAQAIYVTPDSHPLKSEFRKSLDENILYYHKMYVEGSNNPYGFTKPYSDYTPSGDNKWLSAIWMDDFQTGVFGYIYDLQLYDPGINIKMKEFFDWKSRAIVNRLGPSDDGASYDFRFAAAYTVAMSPVDSASVVEATNPWIVNGPWFSNWNLIMHESVPVADLNAGKPNMLFGAYFPGTTSYWGNLQPAISYSVMHKAPGAAAAFGRLTGATNWPDFVKNCKDGPVWCIKPRE</sequence>
<dbReference type="AlphaFoldDB" id="K7Z8K6"/>
<evidence type="ECO:0000256" key="1">
    <source>
        <dbReference type="SAM" id="SignalP"/>
    </source>
</evidence>
<evidence type="ECO:0000313" key="2">
    <source>
        <dbReference type="EMBL" id="AFY00779.1"/>
    </source>
</evidence>
<accession>K7Z8K6</accession>
<keyword evidence="1" id="KW-0732">Signal</keyword>
<evidence type="ECO:0000313" key="3">
    <source>
        <dbReference type="Proteomes" id="UP000010074"/>
    </source>
</evidence>
<evidence type="ECO:0008006" key="4">
    <source>
        <dbReference type="Google" id="ProtNLM"/>
    </source>
</evidence>
<dbReference type="Proteomes" id="UP000010074">
    <property type="component" value="Chromosome"/>
</dbReference>
<dbReference type="KEGG" id="bbat:Bdt_1079"/>
<dbReference type="STRING" id="1069642.Bdt_1079"/>
<protein>
    <recommendedName>
        <fullName evidence="4">Lipoprotein</fullName>
    </recommendedName>
</protein>
<name>K7Z8K6_BDEBC</name>
<dbReference type="HOGENOM" id="CLU_342174_0_0_7"/>
<gene>
    <name evidence="2" type="ORF">Bdt_1079</name>
</gene>
<feature type="signal peptide" evidence="1">
    <location>
        <begin position="1"/>
        <end position="19"/>
    </location>
</feature>
<dbReference type="PATRIC" id="fig|1069642.3.peg.1064"/>
<feature type="chain" id="PRO_5003914112" description="Lipoprotein" evidence="1">
    <location>
        <begin position="20"/>
        <end position="828"/>
    </location>
</feature>
<dbReference type="EMBL" id="CP002930">
    <property type="protein sequence ID" value="AFY00779.1"/>
    <property type="molecule type" value="Genomic_DNA"/>
</dbReference>